<dbReference type="GO" id="GO:0004867">
    <property type="term" value="F:serine-type endopeptidase inhibitor activity"/>
    <property type="evidence" value="ECO:0007669"/>
    <property type="project" value="InterPro"/>
</dbReference>
<dbReference type="PANTHER" id="PTHR11311">
    <property type="entry name" value="SPONDIN"/>
    <property type="match status" value="1"/>
</dbReference>
<dbReference type="InterPro" id="IPR038678">
    <property type="entry name" value="Spondin_N_sf"/>
</dbReference>
<dbReference type="EMBL" id="LJIG01009389">
    <property type="protein sequence ID" value="KRT83177.1"/>
    <property type="molecule type" value="Genomic_DNA"/>
</dbReference>
<keyword evidence="5" id="KW-0130">Cell adhesion</keyword>
<evidence type="ECO:0000313" key="10">
    <source>
        <dbReference type="EMBL" id="KRT83177.1"/>
    </source>
</evidence>
<dbReference type="SMART" id="SM00131">
    <property type="entry name" value="KU"/>
    <property type="match status" value="1"/>
</dbReference>
<dbReference type="InterPro" id="IPR002223">
    <property type="entry name" value="Kunitz_BPTI"/>
</dbReference>
<dbReference type="InterPro" id="IPR009465">
    <property type="entry name" value="Spondin_N"/>
</dbReference>
<keyword evidence="3" id="KW-0272">Extracellular matrix</keyword>
<dbReference type="PROSITE" id="PS51020">
    <property type="entry name" value="SPONDIN"/>
    <property type="match status" value="1"/>
</dbReference>
<accession>A0A0T6B756</accession>
<dbReference type="Gene3D" id="2.60.40.2130">
    <property type="entry name" value="F-spondin domain"/>
    <property type="match status" value="1"/>
</dbReference>
<dbReference type="PROSITE" id="PS50092">
    <property type="entry name" value="TSP1"/>
    <property type="match status" value="3"/>
</dbReference>
<dbReference type="PRINTS" id="PR00759">
    <property type="entry name" value="BASICPTASE"/>
</dbReference>
<evidence type="ECO:0000256" key="2">
    <source>
        <dbReference type="ARBA" id="ARBA00019594"/>
    </source>
</evidence>
<dbReference type="InterPro" id="IPR020901">
    <property type="entry name" value="Prtase_inh_Kunz-CS"/>
</dbReference>
<feature type="domain" description="BPTI/Kunitz inhibitor" evidence="7">
    <location>
        <begin position="528"/>
        <end position="578"/>
    </location>
</feature>
<dbReference type="PROSITE" id="PS51019">
    <property type="entry name" value="REELIN"/>
    <property type="match status" value="1"/>
</dbReference>
<dbReference type="FunFam" id="2.60.40.2130:FF:000002">
    <property type="entry name" value="Putative Spondin-1"/>
    <property type="match status" value="1"/>
</dbReference>
<dbReference type="GO" id="GO:0031012">
    <property type="term" value="C:extracellular matrix"/>
    <property type="evidence" value="ECO:0007669"/>
    <property type="project" value="TreeGrafter"/>
</dbReference>
<dbReference type="OrthoDB" id="347314at2759"/>
<gene>
    <name evidence="10" type="ORF">AMK59_3362</name>
</gene>
<dbReference type="Gene3D" id="2.20.100.10">
    <property type="entry name" value="Thrombospondin type-1 (TSP1) repeat"/>
    <property type="match status" value="3"/>
</dbReference>
<comment type="subcellular location">
    <subcellularLocation>
        <location evidence="1">Secreted</location>
        <location evidence="1">Extracellular space</location>
        <location evidence="1">Extracellular matrix</location>
    </subcellularLocation>
</comment>
<evidence type="ECO:0000256" key="1">
    <source>
        <dbReference type="ARBA" id="ARBA00004498"/>
    </source>
</evidence>
<dbReference type="GO" id="GO:0007155">
    <property type="term" value="P:cell adhesion"/>
    <property type="evidence" value="ECO:0007669"/>
    <property type="project" value="UniProtKB-KW"/>
</dbReference>
<evidence type="ECO:0000256" key="3">
    <source>
        <dbReference type="ARBA" id="ARBA00022530"/>
    </source>
</evidence>
<dbReference type="InterPro" id="IPR042307">
    <property type="entry name" value="Reeler_sf"/>
</dbReference>
<dbReference type="Pfam" id="PF06468">
    <property type="entry name" value="Spond_N"/>
    <property type="match status" value="1"/>
</dbReference>
<dbReference type="PROSITE" id="PS00280">
    <property type="entry name" value="BPTI_KUNITZ_1"/>
    <property type="match status" value="1"/>
</dbReference>
<name>A0A0T6B756_9SCAR</name>
<reference evidence="10 11" key="1">
    <citation type="submission" date="2015-09" db="EMBL/GenBank/DDBJ databases">
        <title>Draft genome of the scarab beetle Oryctes borbonicus.</title>
        <authorList>
            <person name="Meyer J.M."/>
            <person name="Markov G.V."/>
            <person name="Baskaran P."/>
            <person name="Herrmann M."/>
            <person name="Sommer R.J."/>
            <person name="Roedelsperger C."/>
        </authorList>
    </citation>
    <scope>NUCLEOTIDE SEQUENCE [LARGE SCALE GENOMIC DNA]</scope>
    <source>
        <strain evidence="10">OB123</strain>
        <tissue evidence="10">Whole animal</tissue>
    </source>
</reference>
<dbReference type="PROSITE" id="PS50279">
    <property type="entry name" value="BPTI_KUNITZ_2"/>
    <property type="match status" value="1"/>
</dbReference>
<evidence type="ECO:0000259" key="8">
    <source>
        <dbReference type="PROSITE" id="PS51019"/>
    </source>
</evidence>
<evidence type="ECO:0000256" key="5">
    <source>
        <dbReference type="ARBA" id="ARBA00022889"/>
    </source>
</evidence>
<dbReference type="PANTHER" id="PTHR11311:SF16">
    <property type="entry name" value="SPONDIN-1"/>
    <property type="match status" value="1"/>
</dbReference>
<sequence>MFHDRCPNAVMQTNSIPKNEIQVLWTAPPSNSGCVIFKATIVVTREIWYGEEGPLWLSLCESSEDVDNIEPPVLQTCCACHEAKYEVTFEGLWSRNTHPKDFPTNNFKTKFSDIIGASHSVDYKFWYYDEYASDGLKELAEEGVTKLLERELKNKSDHIRTIIKARGISYPNITGKTFAVFRVDNRHHLMSLVSMIHPSPDWIVGVSSLELCQQNCSWVESKTLNLYPWDAGTDNGTTYTSDDSPIFPREPIRRITTKSPTNSPFYDEYSNEMKPLARLILSRQRLYEKHNCEGPDSTGLPDLEEYCAVSEWQEWSPCNVDCGRGTRHRQRTYKLKVANQHKQRQTCKQQLTQRSLCYGLKPECPSEAPPTEECELTTWGKWSECSVTCGNGTKTRSRRYRTRTAAKHCQQVTNNPPKLEQNIPCEMPPCDLVEPISPECAHKAWSEWSTCSVTCGKGTKMRRKLSVNVEDLHKHNRISRQSFDGNSWEEDDGDTDGDNCERLIERVECFNDEAPTCDESTTIPALACGLPMDVGLCRSNVDRWHFNNVKGKCELFSYSGCEGNKNNFRTLEMCEHVCGDYQSK</sequence>
<organism evidence="10 11">
    <name type="scientific">Oryctes borbonicus</name>
    <dbReference type="NCBI Taxonomy" id="1629725"/>
    <lineage>
        <taxon>Eukaryota</taxon>
        <taxon>Metazoa</taxon>
        <taxon>Ecdysozoa</taxon>
        <taxon>Arthropoda</taxon>
        <taxon>Hexapoda</taxon>
        <taxon>Insecta</taxon>
        <taxon>Pterygota</taxon>
        <taxon>Neoptera</taxon>
        <taxon>Endopterygota</taxon>
        <taxon>Coleoptera</taxon>
        <taxon>Polyphaga</taxon>
        <taxon>Scarabaeiformia</taxon>
        <taxon>Scarabaeidae</taxon>
        <taxon>Dynastinae</taxon>
        <taxon>Oryctes</taxon>
    </lineage>
</organism>
<dbReference type="AlphaFoldDB" id="A0A0T6B756"/>
<keyword evidence="3" id="KW-0964">Secreted</keyword>
<evidence type="ECO:0000256" key="4">
    <source>
        <dbReference type="ARBA" id="ARBA00022737"/>
    </source>
</evidence>
<evidence type="ECO:0000256" key="6">
    <source>
        <dbReference type="ARBA" id="ARBA00030964"/>
    </source>
</evidence>
<proteinExistence type="predicted"/>
<feature type="domain" description="Reelin" evidence="8">
    <location>
        <begin position="1"/>
        <end position="72"/>
    </location>
</feature>
<dbReference type="NCBIfam" id="NF038123">
    <property type="entry name" value="NF038123_dom"/>
    <property type="match status" value="1"/>
</dbReference>
<dbReference type="SUPFAM" id="SSF82895">
    <property type="entry name" value="TSP-1 type 1 repeat"/>
    <property type="match status" value="3"/>
</dbReference>
<dbReference type="Pfam" id="PF02014">
    <property type="entry name" value="Reeler"/>
    <property type="match status" value="1"/>
</dbReference>
<protein>
    <recommendedName>
        <fullName evidence="2">Spondin-1</fullName>
    </recommendedName>
    <alternativeName>
        <fullName evidence="6">F-spondin</fullName>
    </alternativeName>
</protein>
<evidence type="ECO:0000313" key="11">
    <source>
        <dbReference type="Proteomes" id="UP000051574"/>
    </source>
</evidence>
<evidence type="ECO:0000259" key="7">
    <source>
        <dbReference type="PROSITE" id="PS50279"/>
    </source>
</evidence>
<dbReference type="SMART" id="SM00209">
    <property type="entry name" value="TSP1"/>
    <property type="match status" value="3"/>
</dbReference>
<comment type="caution">
    <text evidence="10">The sequence shown here is derived from an EMBL/GenBank/DDBJ whole genome shotgun (WGS) entry which is preliminary data.</text>
</comment>
<dbReference type="Pfam" id="PF00090">
    <property type="entry name" value="TSP_1"/>
    <property type="match status" value="3"/>
</dbReference>
<dbReference type="Gene3D" id="4.10.410.10">
    <property type="entry name" value="Pancreatic trypsin inhibitor Kunitz domain"/>
    <property type="match status" value="1"/>
</dbReference>
<dbReference type="Gene3D" id="2.60.40.4060">
    <property type="entry name" value="Reeler domain"/>
    <property type="match status" value="1"/>
</dbReference>
<feature type="domain" description="Spondin" evidence="9">
    <location>
        <begin position="73"/>
        <end position="263"/>
    </location>
</feature>
<dbReference type="InterPro" id="IPR036880">
    <property type="entry name" value="Kunitz_BPTI_sf"/>
</dbReference>
<keyword evidence="11" id="KW-1185">Reference proteome</keyword>
<dbReference type="Proteomes" id="UP000051574">
    <property type="component" value="Unassembled WGS sequence"/>
</dbReference>
<dbReference type="CDD" id="cd00109">
    <property type="entry name" value="Kunitz-type"/>
    <property type="match status" value="1"/>
</dbReference>
<dbReference type="InterPro" id="IPR002861">
    <property type="entry name" value="Reeler_dom"/>
</dbReference>
<dbReference type="InterPro" id="IPR051418">
    <property type="entry name" value="Spondin/Thrombospondin_T1"/>
</dbReference>
<keyword evidence="4" id="KW-0677">Repeat</keyword>
<dbReference type="SUPFAM" id="SSF57362">
    <property type="entry name" value="BPTI-like"/>
    <property type="match status" value="1"/>
</dbReference>
<dbReference type="InterPro" id="IPR036383">
    <property type="entry name" value="TSP1_rpt_sf"/>
</dbReference>
<dbReference type="CDD" id="cd08544">
    <property type="entry name" value="Reeler"/>
    <property type="match status" value="1"/>
</dbReference>
<dbReference type="Pfam" id="PF00014">
    <property type="entry name" value="Kunitz_BPTI"/>
    <property type="match status" value="1"/>
</dbReference>
<dbReference type="InterPro" id="IPR000884">
    <property type="entry name" value="TSP1_rpt"/>
</dbReference>
<evidence type="ECO:0000259" key="9">
    <source>
        <dbReference type="PROSITE" id="PS51020"/>
    </source>
</evidence>